<keyword evidence="2" id="KW-1185">Reference proteome</keyword>
<reference evidence="2" key="1">
    <citation type="submission" date="2018-09" db="EMBL/GenBank/DDBJ databases">
        <authorList>
            <person name="Livingstone P.G."/>
            <person name="Whitworth D.E."/>
        </authorList>
    </citation>
    <scope>NUCLEOTIDE SEQUENCE [LARGE SCALE GENOMIC DNA]</scope>
    <source>
        <strain evidence="2">CA040B</strain>
    </source>
</reference>
<sequence length="279" mass="29848">MEVASALRGLLASLGRWLCLWPCLLTVACVTTSSNTRIPTLQEQCEGGSSSACEAWGQQLTVDSRTEDADRAFGLACAMGATSSCLEQGRLRMERGDLEGAEPPLRKAYDEDLEEGALALADLQEARGDAAGASRFRYEALSIDKSTTEFALGWRIPWNGGLGWALDVNVQPMGLKARRLTLGANLGFDAERTSLNATVGYQHFVTNWMAPYARALVGPHLAGARRNPLNLGAEVGVKFFAGPIGHLGVALGTSYDGSTYTVIEGGLDWVLTLMVLAHL</sequence>
<accession>A0A3A8NTE8</accession>
<comment type="caution">
    <text evidence="1">The sequence shown here is derived from an EMBL/GenBank/DDBJ whole genome shotgun (WGS) entry which is preliminary data.</text>
</comment>
<dbReference type="RefSeq" id="WP_120624650.1">
    <property type="nucleotide sequence ID" value="NZ_RAWG01000035.1"/>
</dbReference>
<protein>
    <submittedName>
        <fullName evidence="1">Uncharacterized protein</fullName>
    </submittedName>
</protein>
<dbReference type="AlphaFoldDB" id="A0A3A8NTE8"/>
<dbReference type="Proteomes" id="UP000273405">
    <property type="component" value="Unassembled WGS sequence"/>
</dbReference>
<organism evidence="1 2">
    <name type="scientific">Corallococcus sicarius</name>
    <dbReference type="NCBI Taxonomy" id="2316726"/>
    <lineage>
        <taxon>Bacteria</taxon>
        <taxon>Pseudomonadati</taxon>
        <taxon>Myxococcota</taxon>
        <taxon>Myxococcia</taxon>
        <taxon>Myxococcales</taxon>
        <taxon>Cystobacterineae</taxon>
        <taxon>Myxococcaceae</taxon>
        <taxon>Corallococcus</taxon>
    </lineage>
</organism>
<dbReference type="EMBL" id="RAWG01000035">
    <property type="protein sequence ID" value="RKH45451.1"/>
    <property type="molecule type" value="Genomic_DNA"/>
</dbReference>
<evidence type="ECO:0000313" key="1">
    <source>
        <dbReference type="EMBL" id="RKH45451.1"/>
    </source>
</evidence>
<evidence type="ECO:0000313" key="2">
    <source>
        <dbReference type="Proteomes" id="UP000273405"/>
    </source>
</evidence>
<dbReference type="OrthoDB" id="5382260at2"/>
<proteinExistence type="predicted"/>
<gene>
    <name evidence="1" type="ORF">D7X12_07905</name>
</gene>
<name>A0A3A8NTE8_9BACT</name>